<proteinExistence type="predicted"/>
<keyword evidence="3" id="KW-1185">Reference proteome</keyword>
<feature type="region of interest" description="Disordered" evidence="1">
    <location>
        <begin position="1"/>
        <end position="30"/>
    </location>
</feature>
<feature type="compositionally biased region" description="Low complexity" evidence="1">
    <location>
        <begin position="9"/>
        <end position="20"/>
    </location>
</feature>
<gene>
    <name evidence="2" type="ORF">VNO78_20621</name>
</gene>
<comment type="caution">
    <text evidence="2">The sequence shown here is derived from an EMBL/GenBank/DDBJ whole genome shotgun (WGS) entry which is preliminary data.</text>
</comment>
<sequence>MLIRRGAQRRGSGAAGAALGKQRHLLGPPSITENKKEIKFTFTSPSSSTTTITPFPSIEPVRHLRGALTDIHSPPICFASHAKPLTYPYDMMEGCASVLELS</sequence>
<evidence type="ECO:0000256" key="1">
    <source>
        <dbReference type="SAM" id="MobiDB-lite"/>
    </source>
</evidence>
<evidence type="ECO:0000313" key="3">
    <source>
        <dbReference type="Proteomes" id="UP001386955"/>
    </source>
</evidence>
<organism evidence="2 3">
    <name type="scientific">Psophocarpus tetragonolobus</name>
    <name type="common">Winged bean</name>
    <name type="synonym">Dolichos tetragonolobus</name>
    <dbReference type="NCBI Taxonomy" id="3891"/>
    <lineage>
        <taxon>Eukaryota</taxon>
        <taxon>Viridiplantae</taxon>
        <taxon>Streptophyta</taxon>
        <taxon>Embryophyta</taxon>
        <taxon>Tracheophyta</taxon>
        <taxon>Spermatophyta</taxon>
        <taxon>Magnoliopsida</taxon>
        <taxon>eudicotyledons</taxon>
        <taxon>Gunneridae</taxon>
        <taxon>Pentapetalae</taxon>
        <taxon>rosids</taxon>
        <taxon>fabids</taxon>
        <taxon>Fabales</taxon>
        <taxon>Fabaceae</taxon>
        <taxon>Papilionoideae</taxon>
        <taxon>50 kb inversion clade</taxon>
        <taxon>NPAAA clade</taxon>
        <taxon>indigoferoid/millettioid clade</taxon>
        <taxon>Phaseoleae</taxon>
        <taxon>Psophocarpus</taxon>
    </lineage>
</organism>
<protein>
    <submittedName>
        <fullName evidence="2">Uncharacterized protein</fullName>
    </submittedName>
</protein>
<evidence type="ECO:0000313" key="2">
    <source>
        <dbReference type="EMBL" id="KAK7392191.1"/>
    </source>
</evidence>
<name>A0AAN9SAP9_PSOTE</name>
<reference evidence="2 3" key="1">
    <citation type="submission" date="2024-01" db="EMBL/GenBank/DDBJ databases">
        <title>The genomes of 5 underutilized Papilionoideae crops provide insights into root nodulation and disease resistanc.</title>
        <authorList>
            <person name="Jiang F."/>
        </authorList>
    </citation>
    <scope>NUCLEOTIDE SEQUENCE [LARGE SCALE GENOMIC DNA]</scope>
    <source>
        <strain evidence="2">DUOXIRENSHENG_FW03</strain>
        <tissue evidence="2">Leaves</tissue>
    </source>
</reference>
<dbReference type="Proteomes" id="UP001386955">
    <property type="component" value="Unassembled WGS sequence"/>
</dbReference>
<dbReference type="AlphaFoldDB" id="A0AAN9SAP9"/>
<accession>A0AAN9SAP9</accession>
<dbReference type="EMBL" id="JAYMYS010000005">
    <property type="protein sequence ID" value="KAK7392191.1"/>
    <property type="molecule type" value="Genomic_DNA"/>
</dbReference>